<feature type="compositionally biased region" description="Polar residues" evidence="2">
    <location>
        <begin position="226"/>
        <end position="236"/>
    </location>
</feature>
<dbReference type="Gene3D" id="2.30.42.10">
    <property type="match status" value="1"/>
</dbReference>
<feature type="compositionally biased region" description="Basic and acidic residues" evidence="2">
    <location>
        <begin position="333"/>
        <end position="342"/>
    </location>
</feature>
<keyword evidence="1" id="KW-0597">Phosphoprotein</keyword>
<feature type="compositionally biased region" description="Polar residues" evidence="2">
    <location>
        <begin position="248"/>
        <end position="261"/>
    </location>
</feature>
<feature type="compositionally biased region" description="Low complexity" evidence="2">
    <location>
        <begin position="418"/>
        <end position="429"/>
    </location>
</feature>
<dbReference type="OrthoDB" id="2499658at2759"/>
<evidence type="ECO:0000313" key="4">
    <source>
        <dbReference type="EMBL" id="OPJ76685.1"/>
    </source>
</evidence>
<dbReference type="Proteomes" id="UP000190648">
    <property type="component" value="Unassembled WGS sequence"/>
</dbReference>
<sequence>MGMSGPLWDGDRDVRDIVGQLRVTTPGVAALELPLRRNGLGQLGFHVRSAGTVAEVEPYGFAWQSGLRPGSRLLDVCKVALVTMTHEQMIDLLRTSVTVTVLLLPPHDDGTPRRSWSETVTRGRAEPQGDTEPVTRGHTELVTRGHAELQGDAEPVTRGHTDSVTRSHADSVSRGHTDSVSRGHTDSVTRGHTDSVTRGHADSVSRGHTDSVTWGHTDSVSRGHTDSVTWGHTDSVTRGCAEPPGDTEPTSPGQRGPTRSSGWHWGGKRGGKAPLPHGRRPVSFPDTPQPSCSPRPPSGSFSSPSPAACARYRWQPEPQDGDSSSGGVSSHEGTMERHKAEPLWHVPAQGWPPGTPRDSPGRQHKFNHAALEGRKPAVPVPKNVFGQPRLRASLRDLRPPRRSPKNIEAELRRLIDMDPPGDTGTPPGDTVRHGTWGHPWGRGDTPGGHGETRDMGTPLGTWGHP</sequence>
<dbReference type="SMART" id="SM00228">
    <property type="entry name" value="PDZ"/>
    <property type="match status" value="1"/>
</dbReference>
<dbReference type="GO" id="GO:0005096">
    <property type="term" value="F:GTPase activator activity"/>
    <property type="evidence" value="ECO:0007669"/>
    <property type="project" value="TreeGrafter"/>
</dbReference>
<evidence type="ECO:0000256" key="2">
    <source>
        <dbReference type="SAM" id="MobiDB-lite"/>
    </source>
</evidence>
<name>A0A1V4JX77_PATFA</name>
<feature type="compositionally biased region" description="Low complexity" evidence="2">
    <location>
        <begin position="321"/>
        <end position="330"/>
    </location>
</feature>
<dbReference type="STRING" id="372326.A0A1V4JX77"/>
<feature type="compositionally biased region" description="Pro residues" evidence="2">
    <location>
        <begin position="287"/>
        <end position="297"/>
    </location>
</feature>
<dbReference type="InterPro" id="IPR036034">
    <property type="entry name" value="PDZ_sf"/>
</dbReference>
<dbReference type="CDD" id="cd06745">
    <property type="entry name" value="PDZ_SIPA1-like"/>
    <property type="match status" value="1"/>
</dbReference>
<dbReference type="PROSITE" id="PS50106">
    <property type="entry name" value="PDZ"/>
    <property type="match status" value="1"/>
</dbReference>
<dbReference type="SUPFAM" id="SSF50156">
    <property type="entry name" value="PDZ domain-like"/>
    <property type="match status" value="1"/>
</dbReference>
<comment type="caution">
    <text evidence="4">The sequence shown here is derived from an EMBL/GenBank/DDBJ whole genome shotgun (WGS) entry which is preliminary data.</text>
</comment>
<dbReference type="Pfam" id="PF00595">
    <property type="entry name" value="PDZ"/>
    <property type="match status" value="1"/>
</dbReference>
<gene>
    <name evidence="4" type="ORF">AV530_017638</name>
</gene>
<reference evidence="4 5" key="1">
    <citation type="submission" date="2016-02" db="EMBL/GenBank/DDBJ databases">
        <title>Band-tailed pigeon sequencing and assembly.</title>
        <authorList>
            <person name="Soares A.E."/>
            <person name="Novak B.J."/>
            <person name="Rice E.S."/>
            <person name="O'Connell B."/>
            <person name="Chang D."/>
            <person name="Weber S."/>
            <person name="Shapiro B."/>
        </authorList>
    </citation>
    <scope>NUCLEOTIDE SEQUENCE [LARGE SCALE GENOMIC DNA]</scope>
    <source>
        <strain evidence="4">BTP2013</strain>
        <tissue evidence="4">Blood</tissue>
    </source>
</reference>
<dbReference type="GO" id="GO:0005737">
    <property type="term" value="C:cytoplasm"/>
    <property type="evidence" value="ECO:0007669"/>
    <property type="project" value="TreeGrafter"/>
</dbReference>
<evidence type="ECO:0000313" key="5">
    <source>
        <dbReference type="Proteomes" id="UP000190648"/>
    </source>
</evidence>
<feature type="compositionally biased region" description="Basic and acidic residues" evidence="2">
    <location>
        <begin position="107"/>
        <end position="209"/>
    </location>
</feature>
<dbReference type="EMBL" id="LSYS01005584">
    <property type="protein sequence ID" value="OPJ76685.1"/>
    <property type="molecule type" value="Genomic_DNA"/>
</dbReference>
<dbReference type="PANTHER" id="PTHR15711">
    <property type="entry name" value="RAP GTPASE-ACTIVATING PROTEIN"/>
    <property type="match status" value="1"/>
</dbReference>
<keyword evidence="5" id="KW-1185">Reference proteome</keyword>
<feature type="compositionally biased region" description="Basic and acidic residues" evidence="2">
    <location>
        <begin position="393"/>
        <end position="416"/>
    </location>
</feature>
<dbReference type="InterPro" id="IPR001478">
    <property type="entry name" value="PDZ"/>
</dbReference>
<dbReference type="AlphaFoldDB" id="A0A1V4JX77"/>
<dbReference type="InterPro" id="IPR021818">
    <property type="entry name" value="SIPA1L_C"/>
</dbReference>
<dbReference type="PANTHER" id="PTHR15711:SF22">
    <property type="entry name" value="RAP-GAP DOMAIN-CONTAINING PROTEIN"/>
    <property type="match status" value="1"/>
</dbReference>
<dbReference type="Pfam" id="PF11881">
    <property type="entry name" value="SPAR_C"/>
    <property type="match status" value="1"/>
</dbReference>
<evidence type="ECO:0000259" key="3">
    <source>
        <dbReference type="PROSITE" id="PS50106"/>
    </source>
</evidence>
<accession>A0A1V4JX77</accession>
<feature type="region of interest" description="Disordered" evidence="2">
    <location>
        <begin position="107"/>
        <end position="465"/>
    </location>
</feature>
<protein>
    <recommendedName>
        <fullName evidence="3">PDZ domain-containing protein</fullName>
    </recommendedName>
</protein>
<evidence type="ECO:0000256" key="1">
    <source>
        <dbReference type="ARBA" id="ARBA00022553"/>
    </source>
</evidence>
<proteinExistence type="predicted"/>
<dbReference type="InterPro" id="IPR050989">
    <property type="entry name" value="Rap1_Ran_GAP"/>
</dbReference>
<organism evidence="4 5">
    <name type="scientific">Patagioenas fasciata monilis</name>
    <dbReference type="NCBI Taxonomy" id="372326"/>
    <lineage>
        <taxon>Eukaryota</taxon>
        <taxon>Metazoa</taxon>
        <taxon>Chordata</taxon>
        <taxon>Craniata</taxon>
        <taxon>Vertebrata</taxon>
        <taxon>Euteleostomi</taxon>
        <taxon>Archelosauria</taxon>
        <taxon>Archosauria</taxon>
        <taxon>Dinosauria</taxon>
        <taxon>Saurischia</taxon>
        <taxon>Theropoda</taxon>
        <taxon>Coelurosauria</taxon>
        <taxon>Aves</taxon>
        <taxon>Neognathae</taxon>
        <taxon>Neoaves</taxon>
        <taxon>Columbimorphae</taxon>
        <taxon>Columbiformes</taxon>
        <taxon>Columbidae</taxon>
        <taxon>Patagioenas</taxon>
    </lineage>
</organism>
<feature type="domain" description="PDZ" evidence="3">
    <location>
        <begin position="32"/>
        <end position="108"/>
    </location>
</feature>